<dbReference type="EMBL" id="CAXAQS010000539">
    <property type="protein sequence ID" value="CAK9252014.1"/>
    <property type="molecule type" value="Genomic_DNA"/>
</dbReference>
<dbReference type="InterPro" id="IPR011010">
    <property type="entry name" value="DNA_brk_join_enz"/>
</dbReference>
<evidence type="ECO:0000256" key="1">
    <source>
        <dbReference type="ARBA" id="ARBA00023172"/>
    </source>
</evidence>
<dbReference type="SUPFAM" id="SSF56349">
    <property type="entry name" value="DNA breaking-rejoining enzymes"/>
    <property type="match status" value="1"/>
</dbReference>
<comment type="caution">
    <text evidence="2">The sequence shown here is derived from an EMBL/GenBank/DDBJ whole genome shotgun (WGS) entry which is preliminary data.</text>
</comment>
<accession>A0ABP0VCB0</accession>
<evidence type="ECO:0000313" key="2">
    <source>
        <dbReference type="EMBL" id="CAK9252014.1"/>
    </source>
</evidence>
<dbReference type="Proteomes" id="UP001497444">
    <property type="component" value="Unassembled WGS sequence"/>
</dbReference>
<keyword evidence="1" id="KW-0233">DNA recombination</keyword>
<proteinExistence type="predicted"/>
<keyword evidence="3" id="KW-1185">Reference proteome</keyword>
<evidence type="ECO:0000313" key="3">
    <source>
        <dbReference type="Proteomes" id="UP001497444"/>
    </source>
</evidence>
<organism evidence="2 3">
    <name type="scientific">Sphagnum jensenii</name>
    <dbReference type="NCBI Taxonomy" id="128206"/>
    <lineage>
        <taxon>Eukaryota</taxon>
        <taxon>Viridiplantae</taxon>
        <taxon>Streptophyta</taxon>
        <taxon>Embryophyta</taxon>
        <taxon>Bryophyta</taxon>
        <taxon>Sphagnophytina</taxon>
        <taxon>Sphagnopsida</taxon>
        <taxon>Sphagnales</taxon>
        <taxon>Sphagnaceae</taxon>
        <taxon>Sphagnum</taxon>
    </lineage>
</organism>
<sequence length="397" mass="46648">MQDDPRSKGAKLYARKQKGLDKQGRQKWALLWCWYETGNHVQQQKRVPITQYDTVGVPRSLTLEEARERTESINAQVELTSRERKRLGVIARLEGETLVQSAYLSPGDVHEFEQRILLERMSAEEAKGKKLLSHWRACKRVMTIVQLDISEWHEKPFKFYDHWKREKVSLSYIKKLIPLLNRWGFYQAKKYKKAFMSLPFPAGLESEKISDSYYTEYERGNESDPMTPAQLEANRNNLKPAQWNWLYLAIWFGLRPKELDSLKRQPSKTTWSIGKNKHDVSLLYVYQSKLVRIPREKRTKHIPCLCPEQLECLKIIESGNFSRPLVKTLKKFFTEYTNCYAGRKGFTNLMLSKGHQFNEVSKWLGHRSLDRSYNVYLDHQNVDEYGGSKKSDKNEAA</sequence>
<evidence type="ECO:0008006" key="4">
    <source>
        <dbReference type="Google" id="ProtNLM"/>
    </source>
</evidence>
<protein>
    <recommendedName>
        <fullName evidence="4">Tyr recombinase domain-containing protein</fullName>
    </recommendedName>
</protein>
<reference evidence="2" key="1">
    <citation type="submission" date="2024-02" db="EMBL/GenBank/DDBJ databases">
        <authorList>
            <consortium name="ELIXIR-Norway"/>
            <consortium name="Elixir Norway"/>
        </authorList>
    </citation>
    <scope>NUCLEOTIDE SEQUENCE</scope>
</reference>
<name>A0ABP0VCB0_9BRYO</name>
<dbReference type="Gene3D" id="1.10.443.10">
    <property type="entry name" value="Intergrase catalytic core"/>
    <property type="match status" value="1"/>
</dbReference>
<dbReference type="InterPro" id="IPR013762">
    <property type="entry name" value="Integrase-like_cat_sf"/>
</dbReference>
<gene>
    <name evidence="2" type="ORF">CSSPJE1EN1_LOCUS27392</name>
</gene>